<protein>
    <recommendedName>
        <fullName evidence="1">Reverse transcriptase domain-containing protein</fullName>
    </recommendedName>
</protein>
<dbReference type="Proteomes" id="UP000050525">
    <property type="component" value="Unassembled WGS sequence"/>
</dbReference>
<keyword evidence="3" id="KW-1185">Reference proteome</keyword>
<dbReference type="AlphaFoldDB" id="A0A151NKF0"/>
<dbReference type="PROSITE" id="PS50878">
    <property type="entry name" value="RT_POL"/>
    <property type="match status" value="1"/>
</dbReference>
<evidence type="ECO:0000313" key="2">
    <source>
        <dbReference type="EMBL" id="KYO37273.1"/>
    </source>
</evidence>
<gene>
    <name evidence="2" type="ORF">Y1Q_0008960</name>
</gene>
<name>A0A151NKF0_ALLMI</name>
<proteinExistence type="predicted"/>
<sequence length="200" mass="21929">MPTSWKRAMTVLIHKKGTRATGDPSSLCSTVAKLYTSCLVANITNWAVTSRAVSQSQKGFMSTEGCYKHNFTLQMALDNAWRTRKQCVVACLDISNAFGCVPHRHIFSTLHKLGLLDGIIDLVQELYHGCTTTVRTTNGQTTEIPIRSGVRQGCPLSPIIFNLAMELLLRAMAGGPSRLNLYGQKLSILAYTDDLVLLAP</sequence>
<dbReference type="CDD" id="cd01650">
    <property type="entry name" value="RT_nLTR_like"/>
    <property type="match status" value="1"/>
</dbReference>
<evidence type="ECO:0000259" key="1">
    <source>
        <dbReference type="PROSITE" id="PS50878"/>
    </source>
</evidence>
<dbReference type="SUPFAM" id="SSF56672">
    <property type="entry name" value="DNA/RNA polymerases"/>
    <property type="match status" value="1"/>
</dbReference>
<organism evidence="2 3">
    <name type="scientific">Alligator mississippiensis</name>
    <name type="common">American alligator</name>
    <dbReference type="NCBI Taxonomy" id="8496"/>
    <lineage>
        <taxon>Eukaryota</taxon>
        <taxon>Metazoa</taxon>
        <taxon>Chordata</taxon>
        <taxon>Craniata</taxon>
        <taxon>Vertebrata</taxon>
        <taxon>Euteleostomi</taxon>
        <taxon>Archelosauria</taxon>
        <taxon>Archosauria</taxon>
        <taxon>Crocodylia</taxon>
        <taxon>Alligatoridae</taxon>
        <taxon>Alligatorinae</taxon>
        <taxon>Alligator</taxon>
    </lineage>
</organism>
<feature type="domain" description="Reverse transcriptase" evidence="1">
    <location>
        <begin position="1"/>
        <end position="200"/>
    </location>
</feature>
<accession>A0A151NKF0</accession>
<comment type="caution">
    <text evidence="2">The sequence shown here is derived from an EMBL/GenBank/DDBJ whole genome shotgun (WGS) entry which is preliminary data.</text>
</comment>
<dbReference type="InterPro" id="IPR000477">
    <property type="entry name" value="RT_dom"/>
</dbReference>
<evidence type="ECO:0000313" key="3">
    <source>
        <dbReference type="Proteomes" id="UP000050525"/>
    </source>
</evidence>
<dbReference type="Pfam" id="PF00078">
    <property type="entry name" value="RVT_1"/>
    <property type="match status" value="1"/>
</dbReference>
<dbReference type="EMBL" id="AKHW03002792">
    <property type="protein sequence ID" value="KYO37273.1"/>
    <property type="molecule type" value="Genomic_DNA"/>
</dbReference>
<dbReference type="PANTHER" id="PTHR19446">
    <property type="entry name" value="REVERSE TRANSCRIPTASES"/>
    <property type="match status" value="1"/>
</dbReference>
<reference evidence="2 3" key="1">
    <citation type="journal article" date="2012" name="Genome Biol.">
        <title>Sequencing three crocodilian genomes to illuminate the evolution of archosaurs and amniotes.</title>
        <authorList>
            <person name="St John J.A."/>
            <person name="Braun E.L."/>
            <person name="Isberg S.R."/>
            <person name="Miles L.G."/>
            <person name="Chong A.Y."/>
            <person name="Gongora J."/>
            <person name="Dalzell P."/>
            <person name="Moran C."/>
            <person name="Bed'hom B."/>
            <person name="Abzhanov A."/>
            <person name="Burgess S.C."/>
            <person name="Cooksey A.M."/>
            <person name="Castoe T.A."/>
            <person name="Crawford N.G."/>
            <person name="Densmore L.D."/>
            <person name="Drew J.C."/>
            <person name="Edwards S.V."/>
            <person name="Faircloth B.C."/>
            <person name="Fujita M.K."/>
            <person name="Greenwold M.J."/>
            <person name="Hoffmann F.G."/>
            <person name="Howard J.M."/>
            <person name="Iguchi T."/>
            <person name="Janes D.E."/>
            <person name="Khan S.Y."/>
            <person name="Kohno S."/>
            <person name="de Koning A.J."/>
            <person name="Lance S.L."/>
            <person name="McCarthy F.M."/>
            <person name="McCormack J.E."/>
            <person name="Merchant M.E."/>
            <person name="Peterson D.G."/>
            <person name="Pollock D.D."/>
            <person name="Pourmand N."/>
            <person name="Raney B.J."/>
            <person name="Roessler K.A."/>
            <person name="Sanford J.R."/>
            <person name="Sawyer R.H."/>
            <person name="Schmidt C.J."/>
            <person name="Triplett E.W."/>
            <person name="Tuberville T.D."/>
            <person name="Venegas-Anaya M."/>
            <person name="Howard J.T."/>
            <person name="Jarvis E.D."/>
            <person name="Guillette L.J.Jr."/>
            <person name="Glenn T.C."/>
            <person name="Green R.E."/>
            <person name="Ray D.A."/>
        </authorList>
    </citation>
    <scope>NUCLEOTIDE SEQUENCE [LARGE SCALE GENOMIC DNA]</scope>
    <source>
        <strain evidence="2">KSC_2009_1</strain>
    </source>
</reference>
<dbReference type="InterPro" id="IPR043502">
    <property type="entry name" value="DNA/RNA_pol_sf"/>
</dbReference>